<proteinExistence type="predicted"/>
<reference evidence="2 3" key="1">
    <citation type="submission" date="2019-08" db="EMBL/GenBank/DDBJ databases">
        <title>Deep-cultivation of Planctomycetes and their phenomic and genomic characterization uncovers novel biology.</title>
        <authorList>
            <person name="Wiegand S."/>
            <person name="Jogler M."/>
            <person name="Boedeker C."/>
            <person name="Pinto D."/>
            <person name="Vollmers J."/>
            <person name="Rivas-Marin E."/>
            <person name="Kohn T."/>
            <person name="Peeters S.H."/>
            <person name="Heuer A."/>
            <person name="Rast P."/>
            <person name="Oberbeckmann S."/>
            <person name="Bunk B."/>
            <person name="Jeske O."/>
            <person name="Meyerdierks A."/>
            <person name="Storesund J.E."/>
            <person name="Kallscheuer N."/>
            <person name="Luecker S."/>
            <person name="Lage O.M."/>
            <person name="Pohl T."/>
            <person name="Merkel B.J."/>
            <person name="Hornburger P."/>
            <person name="Mueller R.-W."/>
            <person name="Bruemmer F."/>
            <person name="Labrenz M."/>
            <person name="Spormann A.M."/>
            <person name="Op den Camp H."/>
            <person name="Overmann J."/>
            <person name="Amann R."/>
            <person name="Jetten M.S.M."/>
            <person name="Mascher T."/>
            <person name="Medema M.H."/>
            <person name="Devos D.P."/>
            <person name="Kaster A.-K."/>
            <person name="Ovreas L."/>
            <person name="Rohde M."/>
            <person name="Galperin M.Y."/>
            <person name="Jogler C."/>
        </authorList>
    </citation>
    <scope>NUCLEOTIDE SEQUENCE [LARGE SCALE GENOMIC DNA]</scope>
    <source>
        <strain evidence="2 3">DSM 8797</strain>
    </source>
</reference>
<evidence type="ECO:0000313" key="3">
    <source>
        <dbReference type="Proteomes" id="UP000322887"/>
    </source>
</evidence>
<dbReference type="RefSeq" id="WP_002645705.1">
    <property type="nucleotide sequence ID" value="NZ_CP036353.1"/>
</dbReference>
<feature type="transmembrane region" description="Helical" evidence="1">
    <location>
        <begin position="33"/>
        <end position="65"/>
    </location>
</feature>
<feature type="transmembrane region" description="Helical" evidence="1">
    <location>
        <begin position="7"/>
        <end position="27"/>
    </location>
</feature>
<gene>
    <name evidence="2" type="ORF">GmarT_45820</name>
</gene>
<dbReference type="Proteomes" id="UP000322887">
    <property type="component" value="Chromosome"/>
</dbReference>
<keyword evidence="1" id="KW-0812">Transmembrane</keyword>
<protein>
    <submittedName>
        <fullName evidence="2">Uncharacterized protein</fullName>
    </submittedName>
</protein>
<keyword evidence="3" id="KW-1185">Reference proteome</keyword>
<keyword evidence="1" id="KW-1133">Transmembrane helix</keyword>
<keyword evidence="1" id="KW-0472">Membrane</keyword>
<evidence type="ECO:0000313" key="2">
    <source>
        <dbReference type="EMBL" id="QEG18692.1"/>
    </source>
</evidence>
<dbReference type="EMBL" id="CP042910">
    <property type="protein sequence ID" value="QEG18692.1"/>
    <property type="molecule type" value="Genomic_DNA"/>
</dbReference>
<evidence type="ECO:0000256" key="1">
    <source>
        <dbReference type="SAM" id="Phobius"/>
    </source>
</evidence>
<sequence>MIKRYNNLSLAIAIPGLIIQIAGRFIMDSGQEALGLVMFIGGTVMLLWYLAGFLSLIGLIILALLKDHSGVNEV</sequence>
<accession>A0ABX5YSX4</accession>
<dbReference type="GeneID" id="98649047"/>
<name>A0ABX5YSX4_9PLAN</name>
<organism evidence="2 3">
    <name type="scientific">Gimesia maris</name>
    <dbReference type="NCBI Taxonomy" id="122"/>
    <lineage>
        <taxon>Bacteria</taxon>
        <taxon>Pseudomonadati</taxon>
        <taxon>Planctomycetota</taxon>
        <taxon>Planctomycetia</taxon>
        <taxon>Planctomycetales</taxon>
        <taxon>Planctomycetaceae</taxon>
        <taxon>Gimesia</taxon>
    </lineage>
</organism>